<feature type="compositionally biased region" description="Basic and acidic residues" evidence="1">
    <location>
        <begin position="42"/>
        <end position="65"/>
    </location>
</feature>
<name>A0A227KRT2_9BURK</name>
<accession>A0A227KRT2</accession>
<dbReference type="AlphaFoldDB" id="A0A227KRT2"/>
<evidence type="ECO:0000313" key="3">
    <source>
        <dbReference type="Proteomes" id="UP000214610"/>
    </source>
</evidence>
<dbReference type="Proteomes" id="UP000214610">
    <property type="component" value="Unassembled WGS sequence"/>
</dbReference>
<dbReference type="EMBL" id="NHMP01000001">
    <property type="protein sequence ID" value="OXE51158.1"/>
    <property type="molecule type" value="Genomic_DNA"/>
</dbReference>
<keyword evidence="3" id="KW-1185">Reference proteome</keyword>
<evidence type="ECO:0000313" key="2">
    <source>
        <dbReference type="EMBL" id="OXE51158.1"/>
    </source>
</evidence>
<gene>
    <name evidence="2" type="ORF">ADH67_02375</name>
</gene>
<evidence type="ECO:0000256" key="1">
    <source>
        <dbReference type="SAM" id="MobiDB-lite"/>
    </source>
</evidence>
<organism evidence="2 3">
    <name type="scientific">Turicimonas muris</name>
    <dbReference type="NCBI Taxonomy" id="1796652"/>
    <lineage>
        <taxon>Bacteria</taxon>
        <taxon>Pseudomonadati</taxon>
        <taxon>Pseudomonadota</taxon>
        <taxon>Betaproteobacteria</taxon>
        <taxon>Burkholderiales</taxon>
        <taxon>Sutterellaceae</taxon>
        <taxon>Turicimonas</taxon>
    </lineage>
</organism>
<comment type="caution">
    <text evidence="2">The sequence shown here is derived from an EMBL/GenBank/DDBJ whole genome shotgun (WGS) entry which is preliminary data.</text>
</comment>
<proteinExistence type="predicted"/>
<protein>
    <submittedName>
        <fullName evidence="2">Uncharacterized protein</fullName>
    </submittedName>
</protein>
<sequence length="65" mass="7445">MAGEQTLATEEQTKLDELTFIYSPNPEVEKNKASAPFLSEHTGPDEYHEEKSNREDVRPSQQNDH</sequence>
<feature type="region of interest" description="Disordered" evidence="1">
    <location>
        <begin position="26"/>
        <end position="65"/>
    </location>
</feature>
<reference evidence="3" key="1">
    <citation type="submission" date="2017-05" db="EMBL/GenBank/DDBJ databases">
        <title>Improved OligoMM genomes.</title>
        <authorList>
            <person name="Garzetti D."/>
        </authorList>
    </citation>
    <scope>NUCLEOTIDE SEQUENCE [LARGE SCALE GENOMIC DNA]</scope>
    <source>
        <strain evidence="3">YL45</strain>
    </source>
</reference>